<name>A0AAV7SZA2_PLEWA</name>
<dbReference type="EMBL" id="JANPWB010000007">
    <property type="protein sequence ID" value="KAJ1169570.1"/>
    <property type="molecule type" value="Genomic_DNA"/>
</dbReference>
<dbReference type="Proteomes" id="UP001066276">
    <property type="component" value="Chromosome 4_1"/>
</dbReference>
<evidence type="ECO:0000313" key="3">
    <source>
        <dbReference type="Proteomes" id="UP001066276"/>
    </source>
</evidence>
<evidence type="ECO:0000313" key="2">
    <source>
        <dbReference type="EMBL" id="KAJ1169570.1"/>
    </source>
</evidence>
<keyword evidence="3" id="KW-1185">Reference proteome</keyword>
<dbReference type="AlphaFoldDB" id="A0AAV7SZA2"/>
<gene>
    <name evidence="2" type="ORF">NDU88_001463</name>
</gene>
<accession>A0AAV7SZA2</accession>
<feature type="compositionally biased region" description="Basic and acidic residues" evidence="1">
    <location>
        <begin position="34"/>
        <end position="47"/>
    </location>
</feature>
<organism evidence="2 3">
    <name type="scientific">Pleurodeles waltl</name>
    <name type="common">Iberian ribbed newt</name>
    <dbReference type="NCBI Taxonomy" id="8319"/>
    <lineage>
        <taxon>Eukaryota</taxon>
        <taxon>Metazoa</taxon>
        <taxon>Chordata</taxon>
        <taxon>Craniata</taxon>
        <taxon>Vertebrata</taxon>
        <taxon>Euteleostomi</taxon>
        <taxon>Amphibia</taxon>
        <taxon>Batrachia</taxon>
        <taxon>Caudata</taxon>
        <taxon>Salamandroidea</taxon>
        <taxon>Salamandridae</taxon>
        <taxon>Pleurodelinae</taxon>
        <taxon>Pleurodeles</taxon>
    </lineage>
</organism>
<protein>
    <submittedName>
        <fullName evidence="2">Uncharacterized protein</fullName>
    </submittedName>
</protein>
<feature type="region of interest" description="Disordered" evidence="1">
    <location>
        <begin position="29"/>
        <end position="50"/>
    </location>
</feature>
<sequence>MSSSDKSAEISTVARAAQSQWLARLVVRQKGREHRPQKWRCAEEKKTPKAKKSKALRSLLVHATQLPEVSVDTFYARLKDLARTRILPDADHEIQAQFFQGCLSIKLMENILQVPGMPLADILTMGQSKDLSEVRAAHMEAGLQHLKTEPVNTVAGVSTGNKKTRPNTSLKTCYGCGGS</sequence>
<proteinExistence type="predicted"/>
<reference evidence="2" key="1">
    <citation type="journal article" date="2022" name="bioRxiv">
        <title>Sequencing and chromosome-scale assembly of the giantPleurodeles waltlgenome.</title>
        <authorList>
            <person name="Brown T."/>
            <person name="Elewa A."/>
            <person name="Iarovenko S."/>
            <person name="Subramanian E."/>
            <person name="Araus A.J."/>
            <person name="Petzold A."/>
            <person name="Susuki M."/>
            <person name="Suzuki K.-i.T."/>
            <person name="Hayashi T."/>
            <person name="Toyoda A."/>
            <person name="Oliveira C."/>
            <person name="Osipova E."/>
            <person name="Leigh N.D."/>
            <person name="Simon A."/>
            <person name="Yun M.H."/>
        </authorList>
    </citation>
    <scope>NUCLEOTIDE SEQUENCE</scope>
    <source>
        <strain evidence="2">20211129_DDA</strain>
        <tissue evidence="2">Liver</tissue>
    </source>
</reference>
<comment type="caution">
    <text evidence="2">The sequence shown here is derived from an EMBL/GenBank/DDBJ whole genome shotgun (WGS) entry which is preliminary data.</text>
</comment>
<evidence type="ECO:0000256" key="1">
    <source>
        <dbReference type="SAM" id="MobiDB-lite"/>
    </source>
</evidence>